<dbReference type="Proteomes" id="UP000245768">
    <property type="component" value="Unassembled WGS sequence"/>
</dbReference>
<dbReference type="AlphaFoldDB" id="A0A316YD11"/>
<dbReference type="GO" id="GO:0008418">
    <property type="term" value="F:protein-N-terminal asparagine amidohydrolase activity"/>
    <property type="evidence" value="ECO:0007669"/>
    <property type="project" value="InterPro"/>
</dbReference>
<dbReference type="OrthoDB" id="201515at2759"/>
<dbReference type="InterPro" id="IPR036526">
    <property type="entry name" value="C-N_Hydrolase_sf"/>
</dbReference>
<accession>A0A316YD11</accession>
<reference evidence="2 3" key="1">
    <citation type="journal article" date="2018" name="Mol. Biol. Evol.">
        <title>Broad Genomic Sampling Reveals a Smut Pathogenic Ancestry of the Fungal Clade Ustilaginomycotina.</title>
        <authorList>
            <person name="Kijpornyongpan T."/>
            <person name="Mondo S.J."/>
            <person name="Barry K."/>
            <person name="Sandor L."/>
            <person name="Lee J."/>
            <person name="Lipzen A."/>
            <person name="Pangilinan J."/>
            <person name="LaButti K."/>
            <person name="Hainaut M."/>
            <person name="Henrissat B."/>
            <person name="Grigoriev I.V."/>
            <person name="Spatafora J.W."/>
            <person name="Aime M.C."/>
        </authorList>
    </citation>
    <scope>NUCLEOTIDE SEQUENCE [LARGE SCALE GENOMIC DNA]</scope>
    <source>
        <strain evidence="2 3">MCA 4198</strain>
    </source>
</reference>
<protein>
    <submittedName>
        <fullName evidence="2">Carbon-nitrogen hydrolase</fullName>
    </submittedName>
</protein>
<dbReference type="STRING" id="215250.A0A316YD11"/>
<dbReference type="InterPro" id="IPR003010">
    <property type="entry name" value="C-N_Hydrolase"/>
</dbReference>
<evidence type="ECO:0000259" key="1">
    <source>
        <dbReference type="PROSITE" id="PS50263"/>
    </source>
</evidence>
<dbReference type="GO" id="GO:0070773">
    <property type="term" value="F:protein-N-terminal glutamine amidohydrolase activity"/>
    <property type="evidence" value="ECO:0007669"/>
    <property type="project" value="InterPro"/>
</dbReference>
<gene>
    <name evidence="2" type="ORF">FA10DRAFT_269504</name>
</gene>
<feature type="domain" description="CN hydrolase" evidence="1">
    <location>
        <begin position="10"/>
        <end position="315"/>
    </location>
</feature>
<dbReference type="PANTHER" id="PTHR11750:SF26">
    <property type="entry name" value="PROTEIN N-TERMINAL AMIDASE"/>
    <property type="match status" value="1"/>
</dbReference>
<dbReference type="InParanoid" id="A0A316YD11"/>
<dbReference type="GeneID" id="37044696"/>
<dbReference type="PROSITE" id="PS50263">
    <property type="entry name" value="CN_HYDROLASE"/>
    <property type="match status" value="1"/>
</dbReference>
<dbReference type="RefSeq" id="XP_025374748.1">
    <property type="nucleotide sequence ID" value="XM_025522780.1"/>
</dbReference>
<dbReference type="InterPro" id="IPR039703">
    <property type="entry name" value="Nta1"/>
</dbReference>
<evidence type="ECO:0000313" key="3">
    <source>
        <dbReference type="Proteomes" id="UP000245768"/>
    </source>
</evidence>
<dbReference type="GO" id="GO:0030163">
    <property type="term" value="P:protein catabolic process"/>
    <property type="evidence" value="ECO:0007669"/>
    <property type="project" value="TreeGrafter"/>
</dbReference>
<dbReference type="Pfam" id="PF00795">
    <property type="entry name" value="CN_hydrolase"/>
    <property type="match status" value="1"/>
</dbReference>
<organism evidence="2 3">
    <name type="scientific">Acaromyces ingoldii</name>
    <dbReference type="NCBI Taxonomy" id="215250"/>
    <lineage>
        <taxon>Eukaryota</taxon>
        <taxon>Fungi</taxon>
        <taxon>Dikarya</taxon>
        <taxon>Basidiomycota</taxon>
        <taxon>Ustilaginomycotina</taxon>
        <taxon>Exobasidiomycetes</taxon>
        <taxon>Exobasidiales</taxon>
        <taxon>Cryptobasidiaceae</taxon>
        <taxon>Acaromyces</taxon>
    </lineage>
</organism>
<keyword evidence="3" id="KW-1185">Reference proteome</keyword>
<keyword evidence="2" id="KW-0378">Hydrolase</keyword>
<evidence type="ECO:0000313" key="2">
    <source>
        <dbReference type="EMBL" id="PWN87550.1"/>
    </source>
</evidence>
<dbReference type="EMBL" id="KZ819640">
    <property type="protein sequence ID" value="PWN87550.1"/>
    <property type="molecule type" value="Genomic_DNA"/>
</dbReference>
<dbReference type="Gene3D" id="3.60.110.10">
    <property type="entry name" value="Carbon-nitrogen hydrolase"/>
    <property type="match status" value="1"/>
</dbReference>
<dbReference type="PANTHER" id="PTHR11750">
    <property type="entry name" value="PROTEIN N-TERMINAL AMIDASE"/>
    <property type="match status" value="1"/>
</dbReference>
<proteinExistence type="predicted"/>
<sequence length="315" mass="34421">MATVGGSRRPRIACVQLDSKHADVEANARQVEALTSRFEPGELDMVVLPEMALTGYVFGSAQEIQRLIERPFDSPPQSPSLQLAAKLATRLRSYVIIGLPFYGSEMRSGALSSPFDARPAEAKAKESVSPGRGPYNGALLVDPNGHVIHAFRKHFLFETDETWARQGPGFELIHVPRLGKICVAICMDLNPWNFEAEESKCELATFCKEADVDGLIVTMAWLRSRAAAADDDHGLSVINYWAMRLRPLLSVGIPMPESAAQSASRPRFFIAANRSGTEQGLAFAGSSCALQIDSEQRPILIGRLRETEGVLVAEI</sequence>
<name>A0A316YD11_9BASI</name>
<dbReference type="FunCoup" id="A0A316YD11">
    <property type="interactions" value="5"/>
</dbReference>
<dbReference type="SUPFAM" id="SSF56317">
    <property type="entry name" value="Carbon-nitrogen hydrolase"/>
    <property type="match status" value="1"/>
</dbReference>